<dbReference type="SUPFAM" id="SSF81383">
    <property type="entry name" value="F-box domain"/>
    <property type="match status" value="1"/>
</dbReference>
<dbReference type="InterPro" id="IPR036047">
    <property type="entry name" value="F-box-like_dom_sf"/>
</dbReference>
<dbReference type="OrthoDB" id="1681765at2759"/>
<keyword evidence="4" id="KW-1185">Reference proteome</keyword>
<evidence type="ECO:0000313" key="3">
    <source>
        <dbReference type="EMBL" id="OCB88108.1"/>
    </source>
</evidence>
<evidence type="ECO:0000256" key="1">
    <source>
        <dbReference type="SAM" id="Phobius"/>
    </source>
</evidence>
<keyword evidence="1" id="KW-1133">Transmembrane helix</keyword>
<feature type="transmembrane region" description="Helical" evidence="1">
    <location>
        <begin position="125"/>
        <end position="142"/>
    </location>
</feature>
<evidence type="ECO:0000313" key="4">
    <source>
        <dbReference type="Proteomes" id="UP000757232"/>
    </source>
</evidence>
<dbReference type="EMBL" id="LNZH02000184">
    <property type="protein sequence ID" value="OCB88108.1"/>
    <property type="molecule type" value="Genomic_DNA"/>
</dbReference>
<dbReference type="PANTHER" id="PTHR22930">
    <property type="match status" value="1"/>
</dbReference>
<dbReference type="Proteomes" id="UP000757232">
    <property type="component" value="Unassembled WGS sequence"/>
</dbReference>
<keyword evidence="1" id="KW-0472">Membrane</keyword>
<keyword evidence="1" id="KW-0812">Transmembrane</keyword>
<gene>
    <name evidence="3" type="ORF">A7U60_g4734</name>
</gene>
<evidence type="ECO:0000259" key="2">
    <source>
        <dbReference type="Pfam" id="PF26138"/>
    </source>
</evidence>
<organism evidence="3 4">
    <name type="scientific">Sanghuangporus baumii</name>
    <name type="common">Phellinus baumii</name>
    <dbReference type="NCBI Taxonomy" id="108892"/>
    <lineage>
        <taxon>Eukaryota</taxon>
        <taxon>Fungi</taxon>
        <taxon>Dikarya</taxon>
        <taxon>Basidiomycota</taxon>
        <taxon>Agaricomycotina</taxon>
        <taxon>Agaricomycetes</taxon>
        <taxon>Hymenochaetales</taxon>
        <taxon>Hymenochaetaceae</taxon>
        <taxon>Sanghuangporus</taxon>
    </lineage>
</organism>
<dbReference type="AlphaFoldDB" id="A0A9Q5HY12"/>
<dbReference type="Pfam" id="PF26138">
    <property type="entry name" value="DUF8040"/>
    <property type="match status" value="1"/>
</dbReference>
<sequence>MSESLRCRCRELSGYVCFAGLSAENYVSTHIIPAIRIYYQIIELLNVSAFRIDTQQLVLRSSSGVLLPIHDLLALGATNRYYSAVCDDETLWKMKCKEDFGFSDSNLARTRGWKFVHKDLRNTKVFVWGGFSALGFGIPPQWSSRKTRPENGIPRPVQVDFPKNTAIVDLVEGESSFHALVSWVWVYVWATLSAALSVHIFSGFYARDARLTSKLSGPEYVAKLRNGHPEIFKSAIGMQKHVFDKLLDVLERRGGLRSSKYMCTDEKLAIFLSMATTGMTNREAQNRFQRSADTISKTVHKIIDILVSPVIYNAYVKLPRDYDDTPPEIKDNKKLYPYLRDCLGALDCTHIHAHVLAEDRPRYRNRKGFISQNRCSALASPVPGHSYYGSPLLQIPYPFTAYPSEDQGILIPHSRGHTSTYLWILAYASPCGTLQEPRRVRRWLPGTHTHPPKAPTQHQTL</sequence>
<feature type="domain" description="DUF8040" evidence="2">
    <location>
        <begin position="212"/>
        <end position="307"/>
    </location>
</feature>
<dbReference type="PANTHER" id="PTHR22930:SF221">
    <property type="entry name" value="NUCLEASE HARBI1"/>
    <property type="match status" value="1"/>
</dbReference>
<name>A0A9Q5HY12_SANBA</name>
<dbReference type="InterPro" id="IPR045249">
    <property type="entry name" value="HARBI1-like"/>
</dbReference>
<accession>A0A9Q5HY12</accession>
<feature type="transmembrane region" description="Helical" evidence="1">
    <location>
        <begin position="184"/>
        <end position="206"/>
    </location>
</feature>
<protein>
    <submittedName>
        <fullName evidence="3">Rcc1/blip-II</fullName>
    </submittedName>
</protein>
<dbReference type="InterPro" id="IPR058353">
    <property type="entry name" value="DUF8040"/>
</dbReference>
<proteinExistence type="predicted"/>
<reference evidence="3" key="1">
    <citation type="submission" date="2016-06" db="EMBL/GenBank/DDBJ databases">
        <title>Draft Genome sequence of the fungus Inonotus baumii.</title>
        <authorList>
            <person name="Zhu H."/>
            <person name="Lin W."/>
        </authorList>
    </citation>
    <scope>NUCLEOTIDE SEQUENCE</scope>
    <source>
        <strain evidence="3">821</strain>
    </source>
</reference>
<comment type="caution">
    <text evidence="3">The sequence shown here is derived from an EMBL/GenBank/DDBJ whole genome shotgun (WGS) entry which is preliminary data.</text>
</comment>